<dbReference type="Gene3D" id="3.10.20.90">
    <property type="entry name" value="Phosphatidylinositol 3-kinase Catalytic Subunit, Chain A, domain 1"/>
    <property type="match status" value="1"/>
</dbReference>
<evidence type="ECO:0000256" key="4">
    <source>
        <dbReference type="ARBA" id="ARBA00025779"/>
    </source>
</evidence>
<comment type="similarity">
    <text evidence="4">Belongs to the TBCB family.</text>
</comment>
<dbReference type="GO" id="GO:0051010">
    <property type="term" value="F:microtubule plus-end binding"/>
    <property type="evidence" value="ECO:0007669"/>
    <property type="project" value="TreeGrafter"/>
</dbReference>
<evidence type="ECO:0000313" key="6">
    <source>
        <dbReference type="EMBL" id="CAJ0578486.1"/>
    </source>
</evidence>
<dbReference type="Pfam" id="PF14560">
    <property type="entry name" value="Ubiquitin_2"/>
    <property type="match status" value="1"/>
</dbReference>
<name>A0AA36D0P5_9BILA</name>
<dbReference type="CDD" id="cd01789">
    <property type="entry name" value="Ubl_TBCB"/>
    <property type="match status" value="1"/>
</dbReference>
<evidence type="ECO:0000259" key="5">
    <source>
        <dbReference type="PROSITE" id="PS50245"/>
    </source>
</evidence>
<dbReference type="InterPro" id="IPR029071">
    <property type="entry name" value="Ubiquitin-like_domsf"/>
</dbReference>
<comment type="subcellular location">
    <subcellularLocation>
        <location evidence="1">Cytoplasm</location>
    </subcellularLocation>
</comment>
<dbReference type="InterPro" id="IPR000938">
    <property type="entry name" value="CAP-Gly_domain"/>
</dbReference>
<accession>A0AA36D0P5</accession>
<dbReference type="AlphaFoldDB" id="A0AA36D0P5"/>
<dbReference type="Proteomes" id="UP001177023">
    <property type="component" value="Unassembled WGS sequence"/>
</dbReference>
<dbReference type="GO" id="GO:0007021">
    <property type="term" value="P:tubulin complex assembly"/>
    <property type="evidence" value="ECO:0007669"/>
    <property type="project" value="InterPro"/>
</dbReference>
<dbReference type="PANTHER" id="PTHR18916">
    <property type="entry name" value="DYNACTIN 1-RELATED MICROTUBULE-BINDING"/>
    <property type="match status" value="1"/>
</dbReference>
<reference evidence="6" key="1">
    <citation type="submission" date="2023-06" db="EMBL/GenBank/DDBJ databases">
        <authorList>
            <person name="Delattre M."/>
        </authorList>
    </citation>
    <scope>NUCLEOTIDE SEQUENCE</scope>
    <source>
        <strain evidence="6">AF72</strain>
    </source>
</reference>
<dbReference type="Pfam" id="PF01302">
    <property type="entry name" value="CAP_GLY"/>
    <property type="match status" value="1"/>
</dbReference>
<dbReference type="PANTHER" id="PTHR18916:SF85">
    <property type="entry name" value="TUBULIN-FOLDING COFACTOR B"/>
    <property type="match status" value="1"/>
</dbReference>
<dbReference type="InterPro" id="IPR000626">
    <property type="entry name" value="Ubiquitin-like_dom"/>
</dbReference>
<keyword evidence="2" id="KW-0963">Cytoplasm</keyword>
<comment type="caution">
    <text evidence="6">The sequence shown here is derived from an EMBL/GenBank/DDBJ whole genome shotgun (WGS) entry which is preliminary data.</text>
</comment>
<feature type="non-terminal residue" evidence="6">
    <location>
        <position position="225"/>
    </location>
</feature>
<dbReference type="GO" id="GO:0043014">
    <property type="term" value="F:alpha-tubulin binding"/>
    <property type="evidence" value="ECO:0007669"/>
    <property type="project" value="InterPro"/>
</dbReference>
<proteinExistence type="inferred from homology"/>
<keyword evidence="3" id="KW-0143">Chaperone</keyword>
<dbReference type="GO" id="GO:0007023">
    <property type="term" value="P:post-chaperonin tubulin folding pathway"/>
    <property type="evidence" value="ECO:0007669"/>
    <property type="project" value="InterPro"/>
</dbReference>
<dbReference type="SMART" id="SM01052">
    <property type="entry name" value="CAP_GLY"/>
    <property type="match status" value="1"/>
</dbReference>
<feature type="domain" description="CAP-Gly" evidence="5">
    <location>
        <begin position="162"/>
        <end position="204"/>
    </location>
</feature>
<dbReference type="EMBL" id="CATQJA010002654">
    <property type="protein sequence ID" value="CAJ0578486.1"/>
    <property type="molecule type" value="Genomic_DNA"/>
</dbReference>
<dbReference type="GO" id="GO:0005634">
    <property type="term" value="C:nucleus"/>
    <property type="evidence" value="ECO:0007669"/>
    <property type="project" value="TreeGrafter"/>
</dbReference>
<evidence type="ECO:0000256" key="2">
    <source>
        <dbReference type="ARBA" id="ARBA00022490"/>
    </source>
</evidence>
<evidence type="ECO:0000256" key="3">
    <source>
        <dbReference type="ARBA" id="ARBA00023186"/>
    </source>
</evidence>
<dbReference type="Gene3D" id="2.30.30.190">
    <property type="entry name" value="CAP Gly-rich-like domain"/>
    <property type="match status" value="1"/>
</dbReference>
<organism evidence="6 7">
    <name type="scientific">Mesorhabditis spiculigera</name>
    <dbReference type="NCBI Taxonomy" id="96644"/>
    <lineage>
        <taxon>Eukaryota</taxon>
        <taxon>Metazoa</taxon>
        <taxon>Ecdysozoa</taxon>
        <taxon>Nematoda</taxon>
        <taxon>Chromadorea</taxon>
        <taxon>Rhabditida</taxon>
        <taxon>Rhabditina</taxon>
        <taxon>Rhabditomorpha</taxon>
        <taxon>Rhabditoidea</taxon>
        <taxon>Rhabditidae</taxon>
        <taxon>Mesorhabditinae</taxon>
        <taxon>Mesorhabditis</taxon>
    </lineage>
</organism>
<dbReference type="SUPFAM" id="SSF74924">
    <property type="entry name" value="Cap-Gly domain"/>
    <property type="match status" value="1"/>
</dbReference>
<dbReference type="PROSITE" id="PS50245">
    <property type="entry name" value="CAP_GLY_2"/>
    <property type="match status" value="1"/>
</dbReference>
<evidence type="ECO:0000313" key="7">
    <source>
        <dbReference type="Proteomes" id="UP001177023"/>
    </source>
</evidence>
<dbReference type="GO" id="GO:0031122">
    <property type="term" value="P:cytoplasmic microtubule organization"/>
    <property type="evidence" value="ECO:0007669"/>
    <property type="project" value="TreeGrafter"/>
</dbReference>
<dbReference type="InterPro" id="IPR045172">
    <property type="entry name" value="TBCB_Ubl"/>
</dbReference>
<dbReference type="GO" id="GO:0005829">
    <property type="term" value="C:cytosol"/>
    <property type="evidence" value="ECO:0007669"/>
    <property type="project" value="UniProtKB-ARBA"/>
</dbReference>
<keyword evidence="7" id="KW-1185">Reference proteome</keyword>
<gene>
    <name evidence="6" type="ORF">MSPICULIGERA_LOCUS16739</name>
</gene>
<evidence type="ECO:0000256" key="1">
    <source>
        <dbReference type="ARBA" id="ARBA00004496"/>
    </source>
</evidence>
<dbReference type="SUPFAM" id="SSF54236">
    <property type="entry name" value="Ubiquitin-like"/>
    <property type="match status" value="1"/>
</dbReference>
<dbReference type="InterPro" id="IPR036859">
    <property type="entry name" value="CAP-Gly_dom_sf"/>
</dbReference>
<protein>
    <recommendedName>
        <fullName evidence="5">CAP-Gly domain-containing protein</fullName>
    </recommendedName>
</protein>
<sequence>MPEAVDLFITTNVNPNPFEKRYAGETKIDYLKEKFELVVGAASNDIQLELFDKEGNSHGIMENTRCLNDYAVKSGYRIHATDKTRQNESLENGDAPKYTITDEAYNQRTDSVRAFKQRMLAEKMNGSPAPRQDVELSFSIGDRCEVRLAGTAPRRGSVAFIGETEFQPGTWIGINYDEAVGKNNGTVKGTKYFTCAENHGSFVRPEFVTVGAFPPNHADTEMLEF</sequence>
<dbReference type="FunFam" id="2.30.30.190:FF:000013">
    <property type="entry name" value="Tubulin-folding cofactor B"/>
    <property type="match status" value="1"/>
</dbReference>
<dbReference type="PROSITE" id="PS00845">
    <property type="entry name" value="CAP_GLY_1"/>
    <property type="match status" value="1"/>
</dbReference>
<dbReference type="GO" id="GO:0035371">
    <property type="term" value="C:microtubule plus-end"/>
    <property type="evidence" value="ECO:0007669"/>
    <property type="project" value="TreeGrafter"/>
</dbReference>